<organism evidence="1 2">
    <name type="scientific">Micromonospora coerulea</name>
    <dbReference type="NCBI Taxonomy" id="47856"/>
    <lineage>
        <taxon>Bacteria</taxon>
        <taxon>Bacillati</taxon>
        <taxon>Actinomycetota</taxon>
        <taxon>Actinomycetes</taxon>
        <taxon>Micromonosporales</taxon>
        <taxon>Micromonosporaceae</taxon>
        <taxon>Micromonospora</taxon>
    </lineage>
</organism>
<gene>
    <name evidence="1" type="ORF">GCM10023176_18930</name>
</gene>
<protein>
    <submittedName>
        <fullName evidence="1">Uncharacterized protein</fullName>
    </submittedName>
</protein>
<name>A0ABP8SFE1_9ACTN</name>
<evidence type="ECO:0000313" key="2">
    <source>
        <dbReference type="Proteomes" id="UP001500307"/>
    </source>
</evidence>
<dbReference type="EMBL" id="BAABGU010000008">
    <property type="protein sequence ID" value="GAA4567223.1"/>
    <property type="molecule type" value="Genomic_DNA"/>
</dbReference>
<keyword evidence="2" id="KW-1185">Reference proteome</keyword>
<dbReference type="Proteomes" id="UP001500307">
    <property type="component" value="Unassembled WGS sequence"/>
</dbReference>
<accession>A0ABP8SFE1</accession>
<reference evidence="2" key="1">
    <citation type="journal article" date="2019" name="Int. J. Syst. Evol. Microbiol.">
        <title>The Global Catalogue of Microorganisms (GCM) 10K type strain sequencing project: providing services to taxonomists for standard genome sequencing and annotation.</title>
        <authorList>
            <consortium name="The Broad Institute Genomics Platform"/>
            <consortium name="The Broad Institute Genome Sequencing Center for Infectious Disease"/>
            <person name="Wu L."/>
            <person name="Ma J."/>
        </authorList>
    </citation>
    <scope>NUCLEOTIDE SEQUENCE [LARGE SCALE GENOMIC DNA]</scope>
    <source>
        <strain evidence="2">JCM 3175</strain>
    </source>
</reference>
<proteinExistence type="predicted"/>
<sequence>MQGVPVRVRVDGDAVQTGVAAGADDADGDLAAVGDEYLAHLGSSSREVDAGSVSAGPATLTIAQCGMPHSFCEH</sequence>
<comment type="caution">
    <text evidence="1">The sequence shown here is derived from an EMBL/GenBank/DDBJ whole genome shotgun (WGS) entry which is preliminary data.</text>
</comment>
<evidence type="ECO:0000313" key="1">
    <source>
        <dbReference type="EMBL" id="GAA4567223.1"/>
    </source>
</evidence>